<organism evidence="1 2">
    <name type="scientific">Pontimicrobium aquaticum</name>
    <dbReference type="NCBI Taxonomy" id="2565367"/>
    <lineage>
        <taxon>Bacteria</taxon>
        <taxon>Pseudomonadati</taxon>
        <taxon>Bacteroidota</taxon>
        <taxon>Flavobacteriia</taxon>
        <taxon>Flavobacteriales</taxon>
        <taxon>Flavobacteriaceae</taxon>
        <taxon>Pontimicrobium</taxon>
    </lineage>
</organism>
<evidence type="ECO:0000313" key="2">
    <source>
        <dbReference type="Proteomes" id="UP000307657"/>
    </source>
</evidence>
<dbReference type="OrthoDB" id="1444481at2"/>
<evidence type="ECO:0000313" key="1">
    <source>
        <dbReference type="EMBL" id="TJY37711.1"/>
    </source>
</evidence>
<accession>A0A4U0EZY7</accession>
<protein>
    <submittedName>
        <fullName evidence="1">Uncharacterized protein</fullName>
    </submittedName>
</protein>
<gene>
    <name evidence="1" type="ORF">E5167_00200</name>
</gene>
<comment type="caution">
    <text evidence="1">The sequence shown here is derived from an EMBL/GenBank/DDBJ whole genome shotgun (WGS) entry which is preliminary data.</text>
</comment>
<dbReference type="RefSeq" id="WP_136839824.1">
    <property type="nucleotide sequence ID" value="NZ_SUPL01000001.1"/>
</dbReference>
<keyword evidence="2" id="KW-1185">Reference proteome</keyword>
<reference evidence="1 2" key="1">
    <citation type="submission" date="2019-04" db="EMBL/GenBank/DDBJ databases">
        <title>Lacinutrix sp. nov., isolated from marine water.</title>
        <authorList>
            <person name="Kim W."/>
        </authorList>
    </citation>
    <scope>NUCLEOTIDE SEQUENCE [LARGE SCALE GENOMIC DNA]</scope>
    <source>
        <strain evidence="1 2">CAU 1491</strain>
    </source>
</reference>
<dbReference type="AlphaFoldDB" id="A0A4U0EZY7"/>
<dbReference type="EMBL" id="SUPL01000001">
    <property type="protein sequence ID" value="TJY37711.1"/>
    <property type="molecule type" value="Genomic_DNA"/>
</dbReference>
<sequence length="174" mass="20409">MTSNELLLEGLLKTKDELNIIRDRLDVTIKNILVVIQENDIAKNYSKITNPEKIKEIKIKNLFNESEAVKNFPSLARKDKQLLWLFENYLGRGTKLHDVQYHMNMLSGSVKRIDNVARRLKKQGKLVVVKYNGANNLSFWGLPEWVLSNDFKHEYKPKEKYLPIDINKKEVVRK</sequence>
<name>A0A4U0EZY7_9FLAO</name>
<dbReference type="Proteomes" id="UP000307657">
    <property type="component" value="Unassembled WGS sequence"/>
</dbReference>
<proteinExistence type="predicted"/>